<evidence type="ECO:0000313" key="2">
    <source>
        <dbReference type="EMBL" id="KAK8994461.1"/>
    </source>
</evidence>
<dbReference type="PANTHER" id="PTHR33063">
    <property type="entry name" value="OS02G0583500 PROTEIN"/>
    <property type="match status" value="1"/>
</dbReference>
<evidence type="ECO:0000256" key="1">
    <source>
        <dbReference type="SAM" id="Coils"/>
    </source>
</evidence>
<keyword evidence="1" id="KW-0175">Coiled coil</keyword>
<accession>A0ABR2Q1A2</accession>
<protein>
    <submittedName>
        <fullName evidence="2">Uncharacterized protein</fullName>
    </submittedName>
</protein>
<name>A0ABR2Q1A2_9ROSI</name>
<keyword evidence="3" id="KW-1185">Reference proteome</keyword>
<dbReference type="Pfam" id="PF03004">
    <property type="entry name" value="Transposase_24"/>
    <property type="match status" value="1"/>
</dbReference>
<feature type="coiled-coil region" evidence="1">
    <location>
        <begin position="308"/>
        <end position="335"/>
    </location>
</feature>
<dbReference type="EMBL" id="JBBPBN010000047">
    <property type="protein sequence ID" value="KAK8994461.1"/>
    <property type="molecule type" value="Genomic_DNA"/>
</dbReference>
<dbReference type="InterPro" id="IPR004252">
    <property type="entry name" value="Probable_transposase_24"/>
</dbReference>
<sequence>MAPGKVFGRNKRTQSICKDRRTIQEPQIVFDGSHQTQEVETEQVLGELNRTQEHELQQVHNAPNQAHDDIDPDITIENSESINISQKRIRGPSRGKGLENLIKGGNKLLVEIPEDKGRPTDAVQSAKLSSEIGIISRQFTPIPIKWKDMKDNYKVHALERLKSKFEMKLDDDYVKTSVMSIMSKLSRNHRHQRRCEINARVRRNVKLPHNQGSRAFVASRYAMRNDDQEPNRMDFFKATHYSNEKGWTSSNAQTTYEKIVELQSTSVEEGTEPKTIDNIVDEVLGTRSGYIPGLGYGPKPKKNSSANTIDLEKSLKNKEDELNVYKSNFEMIQTQMEAMRSALLVAGIQVPSLQFSGKQYT</sequence>
<dbReference type="Proteomes" id="UP001396334">
    <property type="component" value="Unassembled WGS sequence"/>
</dbReference>
<reference evidence="2 3" key="1">
    <citation type="journal article" date="2024" name="G3 (Bethesda)">
        <title>Genome assembly of Hibiscus sabdariffa L. provides insights into metabolisms of medicinal natural products.</title>
        <authorList>
            <person name="Kim T."/>
        </authorList>
    </citation>
    <scope>NUCLEOTIDE SEQUENCE [LARGE SCALE GENOMIC DNA]</scope>
    <source>
        <strain evidence="2">TK-2024</strain>
        <tissue evidence="2">Old leaves</tissue>
    </source>
</reference>
<evidence type="ECO:0000313" key="3">
    <source>
        <dbReference type="Proteomes" id="UP001396334"/>
    </source>
</evidence>
<comment type="caution">
    <text evidence="2">The sequence shown here is derived from an EMBL/GenBank/DDBJ whole genome shotgun (WGS) entry which is preliminary data.</text>
</comment>
<organism evidence="2 3">
    <name type="scientific">Hibiscus sabdariffa</name>
    <name type="common">roselle</name>
    <dbReference type="NCBI Taxonomy" id="183260"/>
    <lineage>
        <taxon>Eukaryota</taxon>
        <taxon>Viridiplantae</taxon>
        <taxon>Streptophyta</taxon>
        <taxon>Embryophyta</taxon>
        <taxon>Tracheophyta</taxon>
        <taxon>Spermatophyta</taxon>
        <taxon>Magnoliopsida</taxon>
        <taxon>eudicotyledons</taxon>
        <taxon>Gunneridae</taxon>
        <taxon>Pentapetalae</taxon>
        <taxon>rosids</taxon>
        <taxon>malvids</taxon>
        <taxon>Malvales</taxon>
        <taxon>Malvaceae</taxon>
        <taxon>Malvoideae</taxon>
        <taxon>Hibiscus</taxon>
    </lineage>
</organism>
<dbReference type="PANTHER" id="PTHR33063:SF13">
    <property type="entry name" value="OS02G0583500 PROTEIN"/>
    <property type="match status" value="1"/>
</dbReference>
<proteinExistence type="predicted"/>
<gene>
    <name evidence="2" type="ORF">V6N11_045549</name>
</gene>